<dbReference type="VEuPathDB" id="FungiDB:RhiirA1_456197"/>
<reference evidence="1 2" key="1">
    <citation type="submission" date="2017-10" db="EMBL/GenBank/DDBJ databases">
        <title>Extensive intraspecific genome diversity in a model arbuscular mycorrhizal fungus.</title>
        <authorList>
            <person name="Chen E.C.H."/>
            <person name="Morin E."/>
            <person name="Baudet D."/>
            <person name="Noel J."/>
            <person name="Ndikumana S."/>
            <person name="Charron P."/>
            <person name="St-Onge C."/>
            <person name="Giorgi J."/>
            <person name="Grigoriev I.V."/>
            <person name="Roux C."/>
            <person name="Martin F.M."/>
            <person name="Corradi N."/>
        </authorList>
    </citation>
    <scope>NUCLEOTIDE SEQUENCE [LARGE SCALE GENOMIC DNA]</scope>
    <source>
        <strain evidence="1 2">A1</strain>
    </source>
</reference>
<comment type="caution">
    <text evidence="1">The sequence shown here is derived from an EMBL/GenBank/DDBJ whole genome shotgun (WGS) entry which is preliminary data.</text>
</comment>
<protein>
    <submittedName>
        <fullName evidence="1">Uncharacterized protein</fullName>
    </submittedName>
</protein>
<evidence type="ECO:0000313" key="1">
    <source>
        <dbReference type="EMBL" id="PKC69299.1"/>
    </source>
</evidence>
<evidence type="ECO:0000313" key="2">
    <source>
        <dbReference type="Proteomes" id="UP000232688"/>
    </source>
</evidence>
<proteinExistence type="predicted"/>
<reference evidence="1 2" key="2">
    <citation type="submission" date="2017-10" db="EMBL/GenBank/DDBJ databases">
        <title>Genome analyses suggest a sexual origin of heterokaryosis in a supposedly ancient asexual fungus.</title>
        <authorList>
            <person name="Corradi N."/>
            <person name="Sedzielewska K."/>
            <person name="Noel J."/>
            <person name="Charron P."/>
            <person name="Farinelli L."/>
            <person name="Marton T."/>
            <person name="Kruger M."/>
            <person name="Pelin A."/>
            <person name="Brachmann A."/>
            <person name="Corradi N."/>
        </authorList>
    </citation>
    <scope>NUCLEOTIDE SEQUENCE [LARGE SCALE GENOMIC DNA]</scope>
    <source>
        <strain evidence="1 2">A1</strain>
    </source>
</reference>
<name>A0A2N0S166_9GLOM</name>
<dbReference type="EMBL" id="LLXH01000285">
    <property type="protein sequence ID" value="PKC69299.1"/>
    <property type="molecule type" value="Genomic_DNA"/>
</dbReference>
<gene>
    <name evidence="1" type="ORF">RhiirA1_456197</name>
</gene>
<dbReference type="Proteomes" id="UP000232688">
    <property type="component" value="Unassembled WGS sequence"/>
</dbReference>
<sequence length="101" mass="12266">MRKIILTMFMSLSTQKIYQHDDKPPINRSTIHDVRYMIYMKNIFWVFCYPTFVKNKNLSIFEAVNNQLSIKFIAKIEEKCEKLFKVHLQKMKNILNNRSKF</sequence>
<dbReference type="AlphaFoldDB" id="A0A2N0S166"/>
<organism evidence="1 2">
    <name type="scientific">Rhizophagus irregularis</name>
    <dbReference type="NCBI Taxonomy" id="588596"/>
    <lineage>
        <taxon>Eukaryota</taxon>
        <taxon>Fungi</taxon>
        <taxon>Fungi incertae sedis</taxon>
        <taxon>Mucoromycota</taxon>
        <taxon>Glomeromycotina</taxon>
        <taxon>Glomeromycetes</taxon>
        <taxon>Glomerales</taxon>
        <taxon>Glomeraceae</taxon>
        <taxon>Rhizophagus</taxon>
    </lineage>
</organism>
<accession>A0A2N0S166</accession>